<keyword evidence="3" id="KW-1185">Reference proteome</keyword>
<feature type="compositionally biased region" description="Basic and acidic residues" evidence="1">
    <location>
        <begin position="1"/>
        <end position="11"/>
    </location>
</feature>
<reference evidence="2" key="1">
    <citation type="submission" date="2023-07" db="EMBL/GenBank/DDBJ databases">
        <title>Sequencing the genomes of 1000 actinobacteria strains.</title>
        <authorList>
            <person name="Klenk H.-P."/>
        </authorList>
    </citation>
    <scope>NUCLEOTIDE SEQUENCE</scope>
    <source>
        <strain evidence="2">DSM 44707</strain>
    </source>
</reference>
<protein>
    <submittedName>
        <fullName evidence="2">Uncharacterized protein</fullName>
    </submittedName>
</protein>
<evidence type="ECO:0000256" key="1">
    <source>
        <dbReference type="SAM" id="MobiDB-lite"/>
    </source>
</evidence>
<evidence type="ECO:0000313" key="3">
    <source>
        <dbReference type="Proteomes" id="UP001183643"/>
    </source>
</evidence>
<name>A0AAE4C7L9_9ACTN</name>
<feature type="compositionally biased region" description="Polar residues" evidence="1">
    <location>
        <begin position="17"/>
        <end position="29"/>
    </location>
</feature>
<dbReference type="AlphaFoldDB" id="A0AAE4C7L9"/>
<dbReference type="EMBL" id="JAVDYB010000001">
    <property type="protein sequence ID" value="MDR7273627.1"/>
    <property type="molecule type" value="Genomic_DNA"/>
</dbReference>
<proteinExistence type="predicted"/>
<gene>
    <name evidence="2" type="ORF">J2S41_000405</name>
</gene>
<comment type="caution">
    <text evidence="2">The sequence shown here is derived from an EMBL/GenBank/DDBJ whole genome shotgun (WGS) entry which is preliminary data.</text>
</comment>
<organism evidence="2 3">
    <name type="scientific">Catenuloplanes atrovinosus</name>
    <dbReference type="NCBI Taxonomy" id="137266"/>
    <lineage>
        <taxon>Bacteria</taxon>
        <taxon>Bacillati</taxon>
        <taxon>Actinomycetota</taxon>
        <taxon>Actinomycetes</taxon>
        <taxon>Micromonosporales</taxon>
        <taxon>Micromonosporaceae</taxon>
        <taxon>Catenuloplanes</taxon>
    </lineage>
</organism>
<accession>A0AAE4C7L9</accession>
<feature type="region of interest" description="Disordered" evidence="1">
    <location>
        <begin position="1"/>
        <end position="29"/>
    </location>
</feature>
<evidence type="ECO:0000313" key="2">
    <source>
        <dbReference type="EMBL" id="MDR7273627.1"/>
    </source>
</evidence>
<dbReference type="Proteomes" id="UP001183643">
    <property type="component" value="Unassembled WGS sequence"/>
</dbReference>
<sequence length="29" mass="3146">MRAVPEHRDIVPEAAPSLNTTGITVRSAR</sequence>